<dbReference type="Proteomes" id="UP001589608">
    <property type="component" value="Unassembled WGS sequence"/>
</dbReference>
<proteinExistence type="predicted"/>
<feature type="domain" description="Trypsin-co-occurring" evidence="1">
    <location>
        <begin position="22"/>
        <end position="103"/>
    </location>
</feature>
<dbReference type="InterPro" id="IPR045794">
    <property type="entry name" value="Trypco1"/>
</dbReference>
<protein>
    <submittedName>
        <fullName evidence="2">CU044_2847 family protein</fullName>
    </submittedName>
</protein>
<dbReference type="EMBL" id="JBHMCA010000060">
    <property type="protein sequence ID" value="MFB9448878.1"/>
    <property type="molecule type" value="Genomic_DNA"/>
</dbReference>
<sequence>MDDTQPLAIVPVIVDEQGTIAYIEARVLDEETRVASVPKAMSAALSSVRAISAQLLDALSVIQPKKATLEIGVEFAIESGELTALLVKGSGKSNVTITLEWERDSPASE</sequence>
<gene>
    <name evidence="2" type="ORF">ACFFTR_37865</name>
</gene>
<comment type="caution">
    <text evidence="2">The sequence shown here is derived from an EMBL/GenBank/DDBJ whole genome shotgun (WGS) entry which is preliminary data.</text>
</comment>
<name>A0ABV5MJV3_9ACTN</name>
<accession>A0ABV5MJV3</accession>
<evidence type="ECO:0000313" key="3">
    <source>
        <dbReference type="Proteomes" id="UP001589608"/>
    </source>
</evidence>
<dbReference type="NCBIfam" id="NF041216">
    <property type="entry name" value="CU044_2847_fam"/>
    <property type="match status" value="1"/>
</dbReference>
<dbReference type="Pfam" id="PF19493">
    <property type="entry name" value="Trypco1"/>
    <property type="match status" value="1"/>
</dbReference>
<keyword evidence="3" id="KW-1185">Reference proteome</keyword>
<evidence type="ECO:0000259" key="1">
    <source>
        <dbReference type="Pfam" id="PF19493"/>
    </source>
</evidence>
<evidence type="ECO:0000313" key="2">
    <source>
        <dbReference type="EMBL" id="MFB9448878.1"/>
    </source>
</evidence>
<organism evidence="2 3">
    <name type="scientific">Dactylosporangium vinaceum</name>
    <dbReference type="NCBI Taxonomy" id="53362"/>
    <lineage>
        <taxon>Bacteria</taxon>
        <taxon>Bacillati</taxon>
        <taxon>Actinomycetota</taxon>
        <taxon>Actinomycetes</taxon>
        <taxon>Micromonosporales</taxon>
        <taxon>Micromonosporaceae</taxon>
        <taxon>Dactylosporangium</taxon>
    </lineage>
</organism>
<dbReference type="RefSeq" id="WP_223093917.1">
    <property type="nucleotide sequence ID" value="NZ_CP061913.1"/>
</dbReference>
<reference evidence="2 3" key="1">
    <citation type="submission" date="2024-09" db="EMBL/GenBank/DDBJ databases">
        <authorList>
            <person name="Sun Q."/>
            <person name="Mori K."/>
        </authorList>
    </citation>
    <scope>NUCLEOTIDE SEQUENCE [LARGE SCALE GENOMIC DNA]</scope>
    <source>
        <strain evidence="2 3">JCM 3307</strain>
    </source>
</reference>